<evidence type="ECO:0000313" key="2">
    <source>
        <dbReference type="Proteomes" id="UP000093501"/>
    </source>
</evidence>
<dbReference type="Proteomes" id="UP000093501">
    <property type="component" value="Unassembled WGS sequence"/>
</dbReference>
<accession>A0A1C0AHY3</accession>
<keyword evidence="2" id="KW-1185">Reference proteome</keyword>
<proteinExistence type="predicted"/>
<comment type="caution">
    <text evidence="1">The sequence shown here is derived from an EMBL/GenBank/DDBJ whole genome shotgun (WGS) entry which is preliminary data.</text>
</comment>
<reference evidence="2" key="1">
    <citation type="submission" date="2016-07" db="EMBL/GenBank/DDBJ databases">
        <authorList>
            <person name="Florea S."/>
            <person name="Webb J.S."/>
            <person name="Jaromczyk J."/>
            <person name="Schardl C.L."/>
        </authorList>
    </citation>
    <scope>NUCLEOTIDE SEQUENCE [LARGE SCALE GENOMIC DNA]</scope>
    <source>
        <strain evidence="2">IPBSL-7</strain>
    </source>
</reference>
<dbReference type="EMBL" id="MBQD01000025">
    <property type="protein sequence ID" value="OCL31669.1"/>
    <property type="molecule type" value="Genomic_DNA"/>
</dbReference>
<organism evidence="1 2">
    <name type="scientific">Tessaracoccus lapidicaptus</name>
    <dbReference type="NCBI Taxonomy" id="1427523"/>
    <lineage>
        <taxon>Bacteria</taxon>
        <taxon>Bacillati</taxon>
        <taxon>Actinomycetota</taxon>
        <taxon>Actinomycetes</taxon>
        <taxon>Propionibacteriales</taxon>
        <taxon>Propionibacteriaceae</taxon>
        <taxon>Tessaracoccus</taxon>
    </lineage>
</organism>
<dbReference type="RefSeq" id="WP_068752446.1">
    <property type="nucleotide sequence ID" value="NZ_LR214441.1"/>
</dbReference>
<gene>
    <name evidence="1" type="ORF">BCR15_08540</name>
</gene>
<name>A0A1C0AHY3_9ACTN</name>
<protein>
    <submittedName>
        <fullName evidence="1">Uncharacterized protein</fullName>
    </submittedName>
</protein>
<sequence length="399" mass="44270">MDLGLLLMLIIGAVVIGAAAWGIHRHLYVKQLRERGWTFVTSPSIAVAFGLNVPPFGLGFSRSVDDQVTGQASDGTPFSAFRYKSSQWRSGGYVVTMPLPHSLMEGEVSHGDAPQLRLGDLVTLGPVTASAPDAEYAAILAEAAAPALAGPYRVSVDGDRLVLIDAPKQADQLAAAIETLAAVRARLRASRAMEFAAPPPPSSLSFHRRPSWTYVPRDDSYLELLEHTGGGRNHKAVDIIHSENAGIPFVRLRHEWETTHTRTDAQGRTHTETRRHSEELCEFRTTFPFGDISVNWGLFGAAQSFEWEEFNRRFKVRCPNPRFASDVVHQRQMEWMLAVRAPSFQVEGSRIRVGDGGQWLPDDIDRASQFLHGFFGRVPDFVWQELGAWPRPLPELAGR</sequence>
<dbReference type="AlphaFoldDB" id="A0A1C0AHY3"/>
<evidence type="ECO:0000313" key="1">
    <source>
        <dbReference type="EMBL" id="OCL31669.1"/>
    </source>
</evidence>